<protein>
    <submittedName>
        <fullName evidence="3">PACE efflux transporter</fullName>
    </submittedName>
</protein>
<dbReference type="AlphaFoldDB" id="A0A501WWK6"/>
<dbReference type="Pfam" id="PF05232">
    <property type="entry name" value="BTP"/>
    <property type="match status" value="2"/>
</dbReference>
<feature type="transmembrane region" description="Helical" evidence="1">
    <location>
        <begin position="40"/>
        <end position="59"/>
    </location>
</feature>
<name>A0A501WWK6_9RHOB</name>
<dbReference type="NCBIfam" id="NF033664">
    <property type="entry name" value="PACE_transport"/>
    <property type="match status" value="1"/>
</dbReference>
<keyword evidence="1" id="KW-0472">Membrane</keyword>
<evidence type="ECO:0000313" key="4">
    <source>
        <dbReference type="Proteomes" id="UP000319255"/>
    </source>
</evidence>
<dbReference type="Proteomes" id="UP000319255">
    <property type="component" value="Unassembled WGS sequence"/>
</dbReference>
<keyword evidence="1" id="KW-0812">Transmembrane</keyword>
<dbReference type="InterPro" id="IPR058208">
    <property type="entry name" value="PACE"/>
</dbReference>
<keyword evidence="4" id="KW-1185">Reference proteome</keyword>
<feature type="transmembrane region" description="Helical" evidence="1">
    <location>
        <begin position="107"/>
        <end position="128"/>
    </location>
</feature>
<keyword evidence="1" id="KW-1133">Transmembrane helix</keyword>
<proteinExistence type="predicted"/>
<dbReference type="OrthoDB" id="1631120at2"/>
<feature type="transmembrane region" description="Helical" evidence="1">
    <location>
        <begin position="12"/>
        <end position="34"/>
    </location>
</feature>
<comment type="caution">
    <text evidence="3">The sequence shown here is derived from an EMBL/GenBank/DDBJ whole genome shotgun (WGS) entry which is preliminary data.</text>
</comment>
<evidence type="ECO:0000313" key="3">
    <source>
        <dbReference type="EMBL" id="TPE52635.1"/>
    </source>
</evidence>
<dbReference type="InterPro" id="IPR007896">
    <property type="entry name" value="BTP_bacteria"/>
</dbReference>
<organism evidence="3 4">
    <name type="scientific">Amaricoccus solimangrovi</name>
    <dbReference type="NCBI Taxonomy" id="2589815"/>
    <lineage>
        <taxon>Bacteria</taxon>
        <taxon>Pseudomonadati</taxon>
        <taxon>Pseudomonadota</taxon>
        <taxon>Alphaproteobacteria</taxon>
        <taxon>Rhodobacterales</taxon>
        <taxon>Paracoccaceae</taxon>
        <taxon>Amaricoccus</taxon>
    </lineage>
</organism>
<gene>
    <name evidence="3" type="ORF">FJM51_05510</name>
</gene>
<feature type="domain" description="Chlorhexidine efflux transporter" evidence="2">
    <location>
        <begin position="71"/>
        <end position="133"/>
    </location>
</feature>
<sequence>MQGIRRRVVYLTLYEALAIALSSSGLAVLFGIHVTEAGSMAVTASVIAVLWNLAYNAGFEAWERRRTTKGRSLALRVGHAVGFEFGLTLALVPLFALMLGISLVEAFVLDLGMIVFFLFYTFLFNLGFDRVFGLPLSAREIRTEACEAGGSPLARAG</sequence>
<feature type="domain" description="Chlorhexidine efflux transporter" evidence="2">
    <location>
        <begin position="3"/>
        <end position="65"/>
    </location>
</feature>
<evidence type="ECO:0000256" key="1">
    <source>
        <dbReference type="SAM" id="Phobius"/>
    </source>
</evidence>
<dbReference type="RefSeq" id="WP_140453117.1">
    <property type="nucleotide sequence ID" value="NZ_VFRP01000003.1"/>
</dbReference>
<evidence type="ECO:0000259" key="2">
    <source>
        <dbReference type="Pfam" id="PF05232"/>
    </source>
</evidence>
<reference evidence="3 4" key="1">
    <citation type="submission" date="2019-06" db="EMBL/GenBank/DDBJ databases">
        <title>A novel bacterium of genus Amaricoccus, isolated from marine sediment.</title>
        <authorList>
            <person name="Huang H."/>
            <person name="Mo K."/>
            <person name="Hu Y."/>
        </authorList>
    </citation>
    <scope>NUCLEOTIDE SEQUENCE [LARGE SCALE GENOMIC DNA]</scope>
    <source>
        <strain evidence="3 4">HB172011</strain>
    </source>
</reference>
<accession>A0A501WWK6</accession>
<feature type="transmembrane region" description="Helical" evidence="1">
    <location>
        <begin position="80"/>
        <end position="101"/>
    </location>
</feature>
<dbReference type="EMBL" id="VFRP01000003">
    <property type="protein sequence ID" value="TPE52635.1"/>
    <property type="molecule type" value="Genomic_DNA"/>
</dbReference>